<comment type="subcellular location">
    <subcellularLocation>
        <location evidence="4 26">Endoplasmic reticulum membrane</location>
        <topology evidence="4">Multi-pass membrane protein</topology>
    </subcellularLocation>
    <subcellularLocation>
        <location evidence="2 26">Microsome membrane</location>
        <topology evidence="2">Multi-pass membrane protein</topology>
    </subcellularLocation>
    <subcellularLocation>
        <location evidence="3">Mitochondrion inner membrane</location>
        <topology evidence="3">Multi-pass membrane protein</topology>
    </subcellularLocation>
</comment>
<dbReference type="GO" id="GO:0008395">
    <property type="term" value="F:steroid hydroxylase activity"/>
    <property type="evidence" value="ECO:0007669"/>
    <property type="project" value="TreeGrafter"/>
</dbReference>
<evidence type="ECO:0000256" key="17">
    <source>
        <dbReference type="ARBA" id="ARBA00023128"/>
    </source>
</evidence>
<comment type="cofactor">
    <cofactor evidence="1 24 26">
        <name>heme</name>
        <dbReference type="ChEBI" id="CHEBI:30413"/>
    </cofactor>
</comment>
<evidence type="ECO:0000256" key="12">
    <source>
        <dbReference type="ARBA" id="ARBA00022989"/>
    </source>
</evidence>
<feature type="binding site" description="axial binding residue" evidence="24">
    <location>
        <position position="490"/>
    </location>
    <ligand>
        <name>heme</name>
        <dbReference type="ChEBI" id="CHEBI:30413"/>
    </ligand>
    <ligandPart>
        <name>Fe</name>
        <dbReference type="ChEBI" id="CHEBI:18248"/>
    </ligandPart>
</feature>
<keyword evidence="10" id="KW-0256">Endoplasmic reticulum</keyword>
<dbReference type="GO" id="GO:0005789">
    <property type="term" value="C:endoplasmic reticulum membrane"/>
    <property type="evidence" value="ECO:0007669"/>
    <property type="project" value="UniProtKB-SubCell"/>
</dbReference>
<dbReference type="SUPFAM" id="SSF48264">
    <property type="entry name" value="Cytochrome P450"/>
    <property type="match status" value="1"/>
</dbReference>
<dbReference type="GO" id="GO:0102033">
    <property type="term" value="F:long-chain fatty acid omega-hydroxylase activity"/>
    <property type="evidence" value="ECO:0007669"/>
    <property type="project" value="UniProtKB-EC"/>
</dbReference>
<dbReference type="InterPro" id="IPR001128">
    <property type="entry name" value="Cyt_P450"/>
</dbReference>
<dbReference type="InterPro" id="IPR002401">
    <property type="entry name" value="Cyt_P450_E_grp-I"/>
</dbReference>
<comment type="catalytic activity">
    <reaction evidence="19">
        <text>(5Z,8Z,11Z,14Z)-eicosatetraenoate + reduced [NADPH--hemoprotein reductase] + O2 = 19-hydroxy-(5Z,8Z,11Z,14Z)-eicosatetraenoate + oxidized [NADPH--hemoprotein reductase] + H2O + H(+)</text>
        <dbReference type="Rhea" id="RHEA:39759"/>
        <dbReference type="Rhea" id="RHEA-COMP:11964"/>
        <dbReference type="Rhea" id="RHEA-COMP:11965"/>
        <dbReference type="ChEBI" id="CHEBI:15377"/>
        <dbReference type="ChEBI" id="CHEBI:15378"/>
        <dbReference type="ChEBI" id="CHEBI:15379"/>
        <dbReference type="ChEBI" id="CHEBI:32395"/>
        <dbReference type="ChEBI" id="CHEBI:57618"/>
        <dbReference type="ChEBI" id="CHEBI:58210"/>
        <dbReference type="ChEBI" id="CHEBI:76627"/>
    </reaction>
    <physiologicalReaction direction="left-to-right" evidence="19">
        <dbReference type="Rhea" id="RHEA:39760"/>
    </physiologicalReaction>
</comment>
<keyword evidence="9" id="KW-0999">Mitochondrion inner membrane</keyword>
<evidence type="ECO:0000256" key="2">
    <source>
        <dbReference type="ARBA" id="ARBA00004154"/>
    </source>
</evidence>
<evidence type="ECO:0000256" key="23">
    <source>
        <dbReference type="ARBA" id="ARBA00058812"/>
    </source>
</evidence>
<dbReference type="GO" id="GO:0006805">
    <property type="term" value="P:xenobiotic metabolic process"/>
    <property type="evidence" value="ECO:0007669"/>
    <property type="project" value="TreeGrafter"/>
</dbReference>
<evidence type="ECO:0000256" key="9">
    <source>
        <dbReference type="ARBA" id="ARBA00022792"/>
    </source>
</evidence>
<dbReference type="Proteomes" id="UP000694540">
    <property type="component" value="Unplaced"/>
</dbReference>
<evidence type="ECO:0000256" key="18">
    <source>
        <dbReference type="ARBA" id="ARBA00023136"/>
    </source>
</evidence>
<proteinExistence type="inferred from homology"/>
<organism evidence="27 28">
    <name type="scientific">Catagonus wagneri</name>
    <name type="common">Chacoan peccary</name>
    <dbReference type="NCBI Taxonomy" id="51154"/>
    <lineage>
        <taxon>Eukaryota</taxon>
        <taxon>Metazoa</taxon>
        <taxon>Chordata</taxon>
        <taxon>Craniata</taxon>
        <taxon>Vertebrata</taxon>
        <taxon>Euteleostomi</taxon>
        <taxon>Mammalia</taxon>
        <taxon>Eutheria</taxon>
        <taxon>Laurasiatheria</taxon>
        <taxon>Artiodactyla</taxon>
        <taxon>Suina</taxon>
        <taxon>Tayassuidae</taxon>
        <taxon>Catagonus</taxon>
    </lineage>
</organism>
<dbReference type="PRINTS" id="PR01686">
    <property type="entry name" value="EP450ICYP2D"/>
</dbReference>
<evidence type="ECO:0000256" key="5">
    <source>
        <dbReference type="ARBA" id="ARBA00010617"/>
    </source>
</evidence>
<evidence type="ECO:0000256" key="13">
    <source>
        <dbReference type="ARBA" id="ARBA00023002"/>
    </source>
</evidence>
<keyword evidence="14 24" id="KW-0408">Iron</keyword>
<evidence type="ECO:0000256" key="3">
    <source>
        <dbReference type="ARBA" id="ARBA00004448"/>
    </source>
</evidence>
<keyword evidence="6 24" id="KW-0349">Heme</keyword>
<keyword evidence="11" id="KW-0492">Microsome</keyword>
<reference evidence="27" key="2">
    <citation type="submission" date="2025-09" db="UniProtKB">
        <authorList>
            <consortium name="Ensembl"/>
        </authorList>
    </citation>
    <scope>IDENTIFICATION</scope>
</reference>
<evidence type="ECO:0000256" key="14">
    <source>
        <dbReference type="ARBA" id="ARBA00023004"/>
    </source>
</evidence>
<comment type="similarity">
    <text evidence="5 25">Belongs to the cytochrome P450 family.</text>
</comment>
<dbReference type="PROSITE" id="PS00086">
    <property type="entry name" value="CYTOCHROME_P450"/>
    <property type="match status" value="1"/>
</dbReference>
<keyword evidence="12" id="KW-1133">Transmembrane helix</keyword>
<dbReference type="GO" id="GO:0020037">
    <property type="term" value="F:heme binding"/>
    <property type="evidence" value="ECO:0007669"/>
    <property type="project" value="UniProtKB-UniRule"/>
</dbReference>
<keyword evidence="17" id="KW-0496">Mitochondrion</keyword>
<comment type="catalytic activity">
    <reaction evidence="22">
        <text>an omega-methyl-long-chain fatty acid + reduced [NADPH--hemoprotein reductase] + O2 = an omega-hydroxy-long-chain fatty acid + oxidized [NADPH--hemoprotein reductase] + H2O + H(+)</text>
        <dbReference type="Rhea" id="RHEA:56748"/>
        <dbReference type="Rhea" id="RHEA-COMP:11964"/>
        <dbReference type="Rhea" id="RHEA-COMP:11965"/>
        <dbReference type="ChEBI" id="CHEBI:15377"/>
        <dbReference type="ChEBI" id="CHEBI:15378"/>
        <dbReference type="ChEBI" id="CHEBI:15379"/>
        <dbReference type="ChEBI" id="CHEBI:57618"/>
        <dbReference type="ChEBI" id="CHEBI:58210"/>
        <dbReference type="ChEBI" id="CHEBI:140991"/>
        <dbReference type="ChEBI" id="CHEBI:140992"/>
        <dbReference type="EC" id="1.14.14.80"/>
    </reaction>
    <physiologicalReaction direction="left-to-right" evidence="22">
        <dbReference type="Rhea" id="RHEA:56749"/>
    </physiologicalReaction>
</comment>
<evidence type="ECO:0000313" key="27">
    <source>
        <dbReference type="Ensembl" id="ENSCWAP00000017412.1"/>
    </source>
</evidence>
<dbReference type="InterPro" id="IPR050182">
    <property type="entry name" value="Cytochrome_P450_fam2"/>
</dbReference>
<evidence type="ECO:0000256" key="16">
    <source>
        <dbReference type="ARBA" id="ARBA00023098"/>
    </source>
</evidence>
<dbReference type="CDD" id="cd20666">
    <property type="entry name" value="CYP2U1"/>
    <property type="match status" value="1"/>
</dbReference>
<comment type="function">
    <text evidence="23">A cytochrome P450 monooxygenase involved in the metabolism of arachidonic acid and its conjugates. Mechanistically, uses molecular oxygen inserting one oxygen atom into a substrate, and reducing the second into a water molecule, with two electrons provided by NADPH via cytochrome P450 reductase (CPR; NADPH-ferrihemoprotein reductase). Acts as an omega and omega-1 hydroxylase for arachidonic acid and possibly for other long chain fatty acids. May modulate the arachidonic acid signaling pathway and play a role in other fatty acid signaling processes. May down-regulate the biological activities of N-arachidonoyl-serotonin, an endocannabinoid that has anti-nociceptive effects through inhibition of fatty acid amide hydrolase FAAH, TRPV1 receptor and T-type calcium channels. Catalyzes C-2 oxidation of the indole ring of N-arachidonoyl-serotonin forming a less active product 2-oxo-N-arachidonoyl-serotonin.</text>
</comment>
<comment type="function">
    <text evidence="26">Cytochromes P450 are a group of heme-thiolate monooxygenases. In liver microsomes, this enzyme is involved in an NADPH-dependent electron transport pathway. It oxidizes a variety of structurally unrelated compounds, including steroids, fatty acids, and xenobiotics.</text>
</comment>
<evidence type="ECO:0000256" key="24">
    <source>
        <dbReference type="PIRSR" id="PIRSR602401-1"/>
    </source>
</evidence>
<evidence type="ECO:0000256" key="11">
    <source>
        <dbReference type="ARBA" id="ARBA00022848"/>
    </source>
</evidence>
<evidence type="ECO:0000256" key="7">
    <source>
        <dbReference type="ARBA" id="ARBA00022692"/>
    </source>
</evidence>
<gene>
    <name evidence="27" type="primary">CYP2U1</name>
</gene>
<dbReference type="InterPro" id="IPR036396">
    <property type="entry name" value="Cyt_P450_sf"/>
</dbReference>
<keyword evidence="18" id="KW-0472">Membrane</keyword>
<dbReference type="PANTHER" id="PTHR24300">
    <property type="entry name" value="CYTOCHROME P450 508A4-RELATED"/>
    <property type="match status" value="1"/>
</dbReference>
<evidence type="ECO:0000256" key="22">
    <source>
        <dbReference type="ARBA" id="ARBA00052378"/>
    </source>
</evidence>
<evidence type="ECO:0000256" key="20">
    <source>
        <dbReference type="ARBA" id="ARBA00051320"/>
    </source>
</evidence>
<evidence type="ECO:0000256" key="15">
    <source>
        <dbReference type="ARBA" id="ARBA00023033"/>
    </source>
</evidence>
<keyword evidence="28" id="KW-1185">Reference proteome</keyword>
<evidence type="ECO:0000256" key="6">
    <source>
        <dbReference type="ARBA" id="ARBA00022617"/>
    </source>
</evidence>
<dbReference type="PANTHER" id="PTHR24300:SF364">
    <property type="entry name" value="CYTOCHROME P450 2U1"/>
    <property type="match status" value="1"/>
</dbReference>
<dbReference type="PRINTS" id="PR00385">
    <property type="entry name" value="P450"/>
</dbReference>
<evidence type="ECO:0000256" key="26">
    <source>
        <dbReference type="RuleBase" id="RU368047"/>
    </source>
</evidence>
<dbReference type="GO" id="GO:0005743">
    <property type="term" value="C:mitochondrial inner membrane"/>
    <property type="evidence" value="ECO:0007669"/>
    <property type="project" value="UniProtKB-SubCell"/>
</dbReference>
<protein>
    <recommendedName>
        <fullName evidence="26">Cytochrome P450</fullName>
        <ecNumber evidence="26">1.14.14.-</ecNumber>
    </recommendedName>
</protein>
<dbReference type="Ensembl" id="ENSCWAT00000018878.1">
    <property type="protein sequence ID" value="ENSCWAP00000017412.1"/>
    <property type="gene ID" value="ENSCWAG00000013408.1"/>
</dbReference>
<dbReference type="InterPro" id="IPR008069">
    <property type="entry name" value="Cyt_P450_E_grp-I_CYP2D-like"/>
</dbReference>
<dbReference type="GO" id="GO:0052869">
    <property type="term" value="F:arachidonate omega-hydroxylase activity"/>
    <property type="evidence" value="ECO:0007669"/>
    <property type="project" value="Ensembl"/>
</dbReference>
<comment type="catalytic activity">
    <reaction evidence="21">
        <text>N-[(5Z,8Z,11Z,14Z)-eicosatetraenoyl]-serotonin + reduced [NADPH--hemoprotein reductase] + O2 = 2-oxo-N-[(5Z,8Z,11Z,14Z)-eicosatetraenoyl]-serotonin + oxidized [NADPH--hemoprotein reductase] + H2O + H(+)</text>
        <dbReference type="Rhea" id="RHEA:50296"/>
        <dbReference type="Rhea" id="RHEA-COMP:11964"/>
        <dbReference type="Rhea" id="RHEA-COMP:11965"/>
        <dbReference type="ChEBI" id="CHEBI:15377"/>
        <dbReference type="ChEBI" id="CHEBI:15378"/>
        <dbReference type="ChEBI" id="CHEBI:15379"/>
        <dbReference type="ChEBI" id="CHEBI:57618"/>
        <dbReference type="ChEBI" id="CHEBI:58210"/>
        <dbReference type="ChEBI" id="CHEBI:132255"/>
        <dbReference type="ChEBI" id="CHEBI:132256"/>
    </reaction>
    <physiologicalReaction direction="left-to-right" evidence="21">
        <dbReference type="Rhea" id="RHEA:50297"/>
    </physiologicalReaction>
</comment>
<evidence type="ECO:0000256" key="1">
    <source>
        <dbReference type="ARBA" id="ARBA00001971"/>
    </source>
</evidence>
<evidence type="ECO:0000256" key="25">
    <source>
        <dbReference type="RuleBase" id="RU000461"/>
    </source>
</evidence>
<dbReference type="GeneTree" id="ENSGT00940000157714"/>
<dbReference type="Gene3D" id="1.10.630.10">
    <property type="entry name" value="Cytochrome P450"/>
    <property type="match status" value="1"/>
</dbReference>
<dbReference type="InterPro" id="IPR017972">
    <property type="entry name" value="Cyt_P450_CS"/>
</dbReference>
<accession>A0A8C3WPV0</accession>
<dbReference type="AlphaFoldDB" id="A0A8C3WPV0"/>
<keyword evidence="13 25" id="KW-0560">Oxidoreductase</keyword>
<keyword evidence="8 24" id="KW-0479">Metal-binding</keyword>
<evidence type="ECO:0000256" key="8">
    <source>
        <dbReference type="ARBA" id="ARBA00022723"/>
    </source>
</evidence>
<dbReference type="GO" id="GO:0005506">
    <property type="term" value="F:iron ion binding"/>
    <property type="evidence" value="ECO:0007669"/>
    <property type="project" value="UniProtKB-UniRule"/>
</dbReference>
<evidence type="ECO:0000256" key="10">
    <source>
        <dbReference type="ARBA" id="ARBA00022824"/>
    </source>
</evidence>
<keyword evidence="16" id="KW-0443">Lipid metabolism</keyword>
<dbReference type="Pfam" id="PF00067">
    <property type="entry name" value="p450"/>
    <property type="match status" value="1"/>
</dbReference>
<reference evidence="27" key="1">
    <citation type="submission" date="2025-08" db="UniProtKB">
        <authorList>
            <consortium name="Ensembl"/>
        </authorList>
    </citation>
    <scope>IDENTIFICATION</scope>
</reference>
<evidence type="ECO:0000256" key="4">
    <source>
        <dbReference type="ARBA" id="ARBA00004477"/>
    </source>
</evidence>
<evidence type="ECO:0000313" key="28">
    <source>
        <dbReference type="Proteomes" id="UP000694540"/>
    </source>
</evidence>
<dbReference type="FunFam" id="1.10.630.10:FF:000017">
    <property type="entry name" value="cytochrome P450 2U1 isoform X1"/>
    <property type="match status" value="1"/>
</dbReference>
<keyword evidence="7" id="KW-0812">Transmembrane</keyword>
<evidence type="ECO:0000256" key="21">
    <source>
        <dbReference type="ARBA" id="ARBA00052159"/>
    </source>
</evidence>
<comment type="catalytic activity">
    <reaction evidence="20">
        <text>(5Z,8Z,11Z,14Z)-eicosatetraenoate + reduced [NADPH--hemoprotein reductase] + O2 = 20-hydroxy-(5Z,8Z,11Z,14Z)-eicosatetraenoate + oxidized [NADPH--hemoprotein reductase] + H2O + H(+)</text>
        <dbReference type="Rhea" id="RHEA:39755"/>
        <dbReference type="Rhea" id="RHEA-COMP:11964"/>
        <dbReference type="Rhea" id="RHEA-COMP:11965"/>
        <dbReference type="ChEBI" id="CHEBI:15377"/>
        <dbReference type="ChEBI" id="CHEBI:15378"/>
        <dbReference type="ChEBI" id="CHEBI:15379"/>
        <dbReference type="ChEBI" id="CHEBI:32395"/>
        <dbReference type="ChEBI" id="CHEBI:57618"/>
        <dbReference type="ChEBI" id="CHEBI:58210"/>
        <dbReference type="ChEBI" id="CHEBI:76624"/>
    </reaction>
    <physiologicalReaction direction="left-to-right" evidence="20">
        <dbReference type="Rhea" id="RHEA:39756"/>
    </physiologicalReaction>
</comment>
<keyword evidence="15 25" id="KW-0503">Monooxygenase</keyword>
<dbReference type="PRINTS" id="PR00463">
    <property type="entry name" value="EP450I"/>
</dbReference>
<evidence type="ECO:0000256" key="19">
    <source>
        <dbReference type="ARBA" id="ARBA00049206"/>
    </source>
</evidence>
<name>A0A8C3WPV0_9CETA</name>
<sequence>MASSRPAQPSAEDSPWPLGLLHASPGLLRLDPSGGALLLLVLAALLGWSWLWRRPEPGIPPGPTPWPVVGNFGFVLLPPFLRRKSWPYGQAKTNTSNTSGLSAQLLLAELAHVYGKIYSFFIGHYLVVVLNDFHSVREALVQQAEVFSDRPRMPLSYILTKGKGIVFAHYGPVWRQQRKFSHSTLRHFGLGKLSLEPKIIEEFRFVKEEMQKHGEDPFNPFPIVNNAVSNIICSLCFGQRFDYTNSEFKNMLNFMSRALEICLNTQLLLVNICPWLYYLPFGPFKELRQIEKDITTFLKKIIKDHRESLDVANPQDFIDMYLLHVEEERKNNSNSSFDEDYLFYIIGDLFIAGTDTTTNSLLWCLLYMSLNPDVQEKVHEEIERVIGVDRAPSLTDKAQMPYTEATIMEVQRLSVVVPLSIPHMTSEKTVLQGYTIPKGTIILPNLWSVHRDPAIWETPDDFCPNRFLDDQGQLIKKESFIPFGIGKRVCMGEQLAKMEVFLMFVGLMQSFTFALPEGSKPNLTGKYGLTLAPHPFNIIVSKR</sequence>
<dbReference type="GO" id="GO:0097267">
    <property type="term" value="P:omega-hydroxylase P450 pathway"/>
    <property type="evidence" value="ECO:0007669"/>
    <property type="project" value="Ensembl"/>
</dbReference>
<dbReference type="EC" id="1.14.14.-" evidence="26"/>